<gene>
    <name evidence="14" type="ORF">GCM10009710_28590</name>
</gene>
<accession>A0ABN2K216</accession>
<organism evidence="14 15">
    <name type="scientific">Aeromicrobium alkaliterrae</name>
    <dbReference type="NCBI Taxonomy" id="302168"/>
    <lineage>
        <taxon>Bacteria</taxon>
        <taxon>Bacillati</taxon>
        <taxon>Actinomycetota</taxon>
        <taxon>Actinomycetes</taxon>
        <taxon>Propionibacteriales</taxon>
        <taxon>Nocardioidaceae</taxon>
        <taxon>Aeromicrobium</taxon>
    </lineage>
</organism>
<dbReference type="PANTHER" id="PTHR43221:SF1">
    <property type="entry name" value="PROTEASE HTPX"/>
    <property type="match status" value="1"/>
</dbReference>
<evidence type="ECO:0000256" key="3">
    <source>
        <dbReference type="ARBA" id="ARBA00022475"/>
    </source>
</evidence>
<evidence type="ECO:0000256" key="11">
    <source>
        <dbReference type="ARBA" id="ARBA00023136"/>
    </source>
</evidence>
<evidence type="ECO:0000313" key="14">
    <source>
        <dbReference type="EMBL" id="GAA1746801.1"/>
    </source>
</evidence>
<evidence type="ECO:0000256" key="5">
    <source>
        <dbReference type="ARBA" id="ARBA00022692"/>
    </source>
</evidence>
<sequence length="613" mass="64653">MKTTSRAALSIALLAGFYLVAVGIVAVTIALAVQAFALGGEAVGVKLGLLAVVVGLGVGGAVWSASRAPGRDPGPDVTRADAPELWQVVDELATLAETRGPDRIELVSEVNAAVYEDARFLGLVGGPRTLLIGTPLVQGLDVAQLRSVLAHELGHYSGSHTRLAPLTYRGRLAISHTLARLDGKLSGWLLKQYAKLYMLASQGVSRSQELEADALSVRAAGRATAQSALRALPALARAHDHYENTYVRTAWELGFVPTPADYVTGFGDLLRELEPQLAELRAEPPADPTSRWDSHPSIADRIAAISVLPESDATADPRPASDLFADLPTLAAREASVWIEGTGKPTRPWPELTALVATDDLQRRADLVYRAAAHLDGTDGSGLAHVTQLVARGDGPRLVDAVAHDASEEERPEVLVDVLATLLGAAAVTAGTARWTDGFDGQDLVAADGRPFDARPAALALATAQPADAELAALGIDLAAGVQASRTADAQGADILDGLANLRVDGKDHDLLILTTGLLLKPGPKSTDHGKRRLTEWAQSAAPSQLAAEAWHVAYEDVANAEVHKMFPFRMTLSLRDGTQHELRGRVTAEMLTDDVFINLLGALGFEAADAEA</sequence>
<keyword evidence="5 12" id="KW-0812">Transmembrane</keyword>
<reference evidence="14 15" key="1">
    <citation type="journal article" date="2019" name="Int. J. Syst. Evol. Microbiol.">
        <title>The Global Catalogue of Microorganisms (GCM) 10K type strain sequencing project: providing services to taxonomists for standard genome sequencing and annotation.</title>
        <authorList>
            <consortium name="The Broad Institute Genomics Platform"/>
            <consortium name="The Broad Institute Genome Sequencing Center for Infectious Disease"/>
            <person name="Wu L."/>
            <person name="Ma J."/>
        </authorList>
    </citation>
    <scope>NUCLEOTIDE SEQUENCE [LARGE SCALE GENOMIC DNA]</scope>
    <source>
        <strain evidence="14 15">JCM 13518</strain>
    </source>
</reference>
<comment type="caution">
    <text evidence="14">The sequence shown here is derived from an EMBL/GenBank/DDBJ whole genome shotgun (WGS) entry which is preliminary data.</text>
</comment>
<keyword evidence="11 12" id="KW-0472">Membrane</keyword>
<keyword evidence="3" id="KW-1003">Cell membrane</keyword>
<comment type="subcellular location">
    <subcellularLocation>
        <location evidence="2">Cell membrane</location>
        <topology evidence="2">Multi-pass membrane protein</topology>
    </subcellularLocation>
</comment>
<evidence type="ECO:0000256" key="9">
    <source>
        <dbReference type="ARBA" id="ARBA00022989"/>
    </source>
</evidence>
<evidence type="ECO:0000259" key="13">
    <source>
        <dbReference type="Pfam" id="PF01435"/>
    </source>
</evidence>
<keyword evidence="8" id="KW-0862">Zinc</keyword>
<keyword evidence="15" id="KW-1185">Reference proteome</keyword>
<evidence type="ECO:0000256" key="12">
    <source>
        <dbReference type="SAM" id="Phobius"/>
    </source>
</evidence>
<evidence type="ECO:0000256" key="1">
    <source>
        <dbReference type="ARBA" id="ARBA00001947"/>
    </source>
</evidence>
<proteinExistence type="predicted"/>
<keyword evidence="6" id="KW-0479">Metal-binding</keyword>
<dbReference type="Gene3D" id="3.30.2010.10">
    <property type="entry name" value="Metalloproteases ('zincins'), catalytic domain"/>
    <property type="match status" value="1"/>
</dbReference>
<dbReference type="InterPro" id="IPR050083">
    <property type="entry name" value="HtpX_protease"/>
</dbReference>
<dbReference type="Proteomes" id="UP001501057">
    <property type="component" value="Unassembled WGS sequence"/>
</dbReference>
<keyword evidence="10" id="KW-0482">Metalloprotease</keyword>
<keyword evidence="9 12" id="KW-1133">Transmembrane helix</keyword>
<dbReference type="Pfam" id="PF01435">
    <property type="entry name" value="Peptidase_M48"/>
    <property type="match status" value="1"/>
</dbReference>
<dbReference type="RefSeq" id="WP_344202831.1">
    <property type="nucleotide sequence ID" value="NZ_BAAAME010000005.1"/>
</dbReference>
<feature type="transmembrane region" description="Helical" evidence="12">
    <location>
        <begin position="12"/>
        <end position="37"/>
    </location>
</feature>
<evidence type="ECO:0000256" key="10">
    <source>
        <dbReference type="ARBA" id="ARBA00023049"/>
    </source>
</evidence>
<evidence type="ECO:0000256" key="2">
    <source>
        <dbReference type="ARBA" id="ARBA00004651"/>
    </source>
</evidence>
<keyword evidence="7" id="KW-0378">Hydrolase</keyword>
<dbReference type="EMBL" id="BAAAME010000005">
    <property type="protein sequence ID" value="GAA1746801.1"/>
    <property type="molecule type" value="Genomic_DNA"/>
</dbReference>
<evidence type="ECO:0000256" key="8">
    <source>
        <dbReference type="ARBA" id="ARBA00022833"/>
    </source>
</evidence>
<feature type="domain" description="Peptidase M48" evidence="13">
    <location>
        <begin position="82"/>
        <end position="306"/>
    </location>
</feature>
<keyword evidence="4" id="KW-0645">Protease</keyword>
<name>A0ABN2K216_9ACTN</name>
<comment type="cofactor">
    <cofactor evidence="1">
        <name>Zn(2+)</name>
        <dbReference type="ChEBI" id="CHEBI:29105"/>
    </cofactor>
</comment>
<evidence type="ECO:0000256" key="4">
    <source>
        <dbReference type="ARBA" id="ARBA00022670"/>
    </source>
</evidence>
<dbReference type="PANTHER" id="PTHR43221">
    <property type="entry name" value="PROTEASE HTPX"/>
    <property type="match status" value="1"/>
</dbReference>
<evidence type="ECO:0000313" key="15">
    <source>
        <dbReference type="Proteomes" id="UP001501057"/>
    </source>
</evidence>
<dbReference type="CDD" id="cd07328">
    <property type="entry name" value="M48_Ste24p_like"/>
    <property type="match status" value="1"/>
</dbReference>
<evidence type="ECO:0000256" key="7">
    <source>
        <dbReference type="ARBA" id="ARBA00022801"/>
    </source>
</evidence>
<evidence type="ECO:0000256" key="6">
    <source>
        <dbReference type="ARBA" id="ARBA00022723"/>
    </source>
</evidence>
<dbReference type="InterPro" id="IPR001915">
    <property type="entry name" value="Peptidase_M48"/>
</dbReference>
<protein>
    <recommendedName>
        <fullName evidence="13">Peptidase M48 domain-containing protein</fullName>
    </recommendedName>
</protein>